<evidence type="ECO:0000259" key="9">
    <source>
        <dbReference type="PROSITE" id="PS50893"/>
    </source>
</evidence>
<dbReference type="InterPro" id="IPR017871">
    <property type="entry name" value="ABC_transporter-like_CS"/>
</dbReference>
<keyword evidence="10" id="KW-0378">Hydrolase</keyword>
<dbReference type="GO" id="GO:0005524">
    <property type="term" value="F:ATP binding"/>
    <property type="evidence" value="ECO:0007669"/>
    <property type="project" value="UniProtKB-KW"/>
</dbReference>
<gene>
    <name evidence="10" type="ordered locus">Sgly_1329</name>
</gene>
<dbReference type="PROSITE" id="PS50893">
    <property type="entry name" value="ABC_TRANSPORTER_2"/>
    <property type="match status" value="1"/>
</dbReference>
<keyword evidence="8" id="KW-0472">Membrane</keyword>
<dbReference type="SMART" id="SM00382">
    <property type="entry name" value="AAA"/>
    <property type="match status" value="1"/>
</dbReference>
<reference evidence="11" key="2">
    <citation type="submission" date="2011-02" db="EMBL/GenBank/DDBJ databases">
        <title>The complete genome of Syntrophobotulus glycolicus DSM 8271.</title>
        <authorList>
            <person name="Lucas S."/>
            <person name="Copeland A."/>
            <person name="Lapidus A."/>
            <person name="Bruce D."/>
            <person name="Goodwin L."/>
            <person name="Pitluck S."/>
            <person name="Kyrpides N."/>
            <person name="Mavromatis K."/>
            <person name="Pagani I."/>
            <person name="Ivanova N."/>
            <person name="Mikhailova N."/>
            <person name="Chertkov O."/>
            <person name="Held B."/>
            <person name="Detter J.C."/>
            <person name="Tapia R."/>
            <person name="Han C."/>
            <person name="Land M."/>
            <person name="Hauser L."/>
            <person name="Markowitz V."/>
            <person name="Cheng J.-F."/>
            <person name="Hugenholtz P."/>
            <person name="Woyke T."/>
            <person name="Wu D."/>
            <person name="Spring S."/>
            <person name="Schroeder M."/>
            <person name="Brambilla E."/>
            <person name="Klenk H.-P."/>
            <person name="Eisen J.A."/>
        </authorList>
    </citation>
    <scope>NUCLEOTIDE SEQUENCE [LARGE SCALE GENOMIC DNA]</scope>
    <source>
        <strain evidence="11">DSM 8271 / FlGlyR</strain>
    </source>
</reference>
<dbReference type="InterPro" id="IPR003593">
    <property type="entry name" value="AAA+_ATPase"/>
</dbReference>
<evidence type="ECO:0000256" key="3">
    <source>
        <dbReference type="ARBA" id="ARBA00022448"/>
    </source>
</evidence>
<evidence type="ECO:0000256" key="5">
    <source>
        <dbReference type="ARBA" id="ARBA00022741"/>
    </source>
</evidence>
<evidence type="ECO:0000256" key="1">
    <source>
        <dbReference type="ARBA" id="ARBA00004202"/>
    </source>
</evidence>
<dbReference type="Proteomes" id="UP000007488">
    <property type="component" value="Chromosome"/>
</dbReference>
<comment type="subcellular location">
    <subcellularLocation>
        <location evidence="1">Cell membrane</location>
        <topology evidence="1">Peripheral membrane protein</topology>
    </subcellularLocation>
</comment>
<evidence type="ECO:0000256" key="6">
    <source>
        <dbReference type="ARBA" id="ARBA00022840"/>
    </source>
</evidence>
<dbReference type="CDD" id="cd03225">
    <property type="entry name" value="ABC_cobalt_CbiO_domain1"/>
    <property type="match status" value="1"/>
</dbReference>
<protein>
    <submittedName>
        <fullName evidence="10">Polyamine-transporting ATPase</fullName>
        <ecNumber evidence="10">3.6.3.31</ecNumber>
    </submittedName>
</protein>
<dbReference type="InterPro" id="IPR027417">
    <property type="entry name" value="P-loop_NTPase"/>
</dbReference>
<comment type="similarity">
    <text evidence="2">Belongs to the ABC transporter superfamily.</text>
</comment>
<dbReference type="NCBIfam" id="TIGR04520">
    <property type="entry name" value="ECF_ATPase_1"/>
    <property type="match status" value="1"/>
</dbReference>
<dbReference type="InterPro" id="IPR050095">
    <property type="entry name" value="ECF_ABC_transporter_ATP-bd"/>
</dbReference>
<accession>F0SVS9</accession>
<evidence type="ECO:0000256" key="2">
    <source>
        <dbReference type="ARBA" id="ARBA00005417"/>
    </source>
</evidence>
<keyword evidence="11" id="KW-1185">Reference proteome</keyword>
<dbReference type="InterPro" id="IPR015856">
    <property type="entry name" value="ABC_transpr_CbiO/EcfA_su"/>
</dbReference>
<evidence type="ECO:0000256" key="8">
    <source>
        <dbReference type="ARBA" id="ARBA00023136"/>
    </source>
</evidence>
<dbReference type="Gene3D" id="3.40.50.300">
    <property type="entry name" value="P-loop containing nucleotide triphosphate hydrolases"/>
    <property type="match status" value="1"/>
</dbReference>
<dbReference type="PANTHER" id="PTHR43553">
    <property type="entry name" value="HEAVY METAL TRANSPORTER"/>
    <property type="match status" value="1"/>
</dbReference>
<dbReference type="RefSeq" id="WP_013624505.1">
    <property type="nucleotide sequence ID" value="NC_015172.1"/>
</dbReference>
<keyword evidence="7" id="KW-1278">Translocase</keyword>
<keyword evidence="6" id="KW-0067">ATP-binding</keyword>
<dbReference type="EMBL" id="CP002547">
    <property type="protein sequence ID" value="ADY55635.1"/>
    <property type="molecule type" value="Genomic_DNA"/>
</dbReference>
<dbReference type="GO" id="GO:0043190">
    <property type="term" value="C:ATP-binding cassette (ABC) transporter complex"/>
    <property type="evidence" value="ECO:0007669"/>
    <property type="project" value="TreeGrafter"/>
</dbReference>
<dbReference type="eggNOG" id="COG1122">
    <property type="taxonomic scope" value="Bacteria"/>
</dbReference>
<evidence type="ECO:0000313" key="10">
    <source>
        <dbReference type="EMBL" id="ADY55635.1"/>
    </source>
</evidence>
<dbReference type="AlphaFoldDB" id="F0SVS9"/>
<organism evidence="10 11">
    <name type="scientific">Syntrophobotulus glycolicus (strain DSM 8271 / FlGlyR)</name>
    <dbReference type="NCBI Taxonomy" id="645991"/>
    <lineage>
        <taxon>Bacteria</taxon>
        <taxon>Bacillati</taxon>
        <taxon>Bacillota</taxon>
        <taxon>Clostridia</taxon>
        <taxon>Eubacteriales</taxon>
        <taxon>Desulfitobacteriaceae</taxon>
        <taxon>Syntrophobotulus</taxon>
    </lineage>
</organism>
<feature type="domain" description="ABC transporter" evidence="9">
    <location>
        <begin position="5"/>
        <end position="243"/>
    </location>
</feature>
<evidence type="ECO:0000313" key="11">
    <source>
        <dbReference type="Proteomes" id="UP000007488"/>
    </source>
</evidence>
<keyword evidence="3" id="KW-0813">Transport</keyword>
<dbReference type="InterPro" id="IPR030947">
    <property type="entry name" value="EcfA_1"/>
</dbReference>
<dbReference type="SUPFAM" id="SSF52540">
    <property type="entry name" value="P-loop containing nucleoside triphosphate hydrolases"/>
    <property type="match status" value="1"/>
</dbReference>
<keyword evidence="4" id="KW-1003">Cell membrane</keyword>
<dbReference type="FunFam" id="3.40.50.300:FF:000224">
    <property type="entry name" value="Energy-coupling factor transporter ATP-binding protein EcfA"/>
    <property type="match status" value="1"/>
</dbReference>
<dbReference type="KEGG" id="sgy:Sgly_1329"/>
<dbReference type="OrthoDB" id="9784332at2"/>
<name>F0SVS9_SYNGF</name>
<dbReference type="PROSITE" id="PS00211">
    <property type="entry name" value="ABC_TRANSPORTER_1"/>
    <property type="match status" value="1"/>
</dbReference>
<dbReference type="GO" id="GO:0042626">
    <property type="term" value="F:ATPase-coupled transmembrane transporter activity"/>
    <property type="evidence" value="ECO:0007669"/>
    <property type="project" value="TreeGrafter"/>
</dbReference>
<dbReference type="STRING" id="645991.Sgly_1329"/>
<dbReference type="GO" id="GO:0016887">
    <property type="term" value="F:ATP hydrolysis activity"/>
    <property type="evidence" value="ECO:0007669"/>
    <property type="project" value="InterPro"/>
</dbReference>
<reference evidence="10 11" key="1">
    <citation type="journal article" date="2011" name="Stand. Genomic Sci.">
        <title>Complete genome sequence of Syntrophobotulus glycolicus type strain (FlGlyR).</title>
        <authorList>
            <person name="Han C."/>
            <person name="Mwirichia R."/>
            <person name="Chertkov O."/>
            <person name="Held B."/>
            <person name="Lapidus A."/>
            <person name="Nolan M."/>
            <person name="Lucas S."/>
            <person name="Hammon N."/>
            <person name="Deshpande S."/>
            <person name="Cheng J.F."/>
            <person name="Tapia R."/>
            <person name="Goodwin L."/>
            <person name="Pitluck S."/>
            <person name="Huntemann M."/>
            <person name="Liolios K."/>
            <person name="Ivanova N."/>
            <person name="Pagani I."/>
            <person name="Mavromatis K."/>
            <person name="Ovchinikova G."/>
            <person name="Pati A."/>
            <person name="Chen A."/>
            <person name="Palaniappan K."/>
            <person name="Land M."/>
            <person name="Hauser L."/>
            <person name="Brambilla E.M."/>
            <person name="Rohde M."/>
            <person name="Spring S."/>
            <person name="Sikorski J."/>
            <person name="Goker M."/>
            <person name="Woyke T."/>
            <person name="Bristow J."/>
            <person name="Eisen J.A."/>
            <person name="Markowitz V."/>
            <person name="Hugenholtz P."/>
            <person name="Kyrpides N.C."/>
            <person name="Klenk H.P."/>
            <person name="Detter J.C."/>
        </authorList>
    </citation>
    <scope>NUCLEOTIDE SEQUENCE [LARGE SCALE GENOMIC DNA]</scope>
    <source>
        <strain evidence="11">DSM 8271 / FlGlyR</strain>
    </source>
</reference>
<keyword evidence="5" id="KW-0547">Nucleotide-binding</keyword>
<proteinExistence type="inferred from homology"/>
<evidence type="ECO:0000256" key="7">
    <source>
        <dbReference type="ARBA" id="ARBA00022967"/>
    </source>
</evidence>
<dbReference type="Pfam" id="PF00005">
    <property type="entry name" value="ABC_tran"/>
    <property type="match status" value="1"/>
</dbReference>
<dbReference type="PANTHER" id="PTHR43553:SF24">
    <property type="entry name" value="ENERGY-COUPLING FACTOR TRANSPORTER ATP-BINDING PROTEIN ECFA1"/>
    <property type="match status" value="1"/>
</dbReference>
<dbReference type="HOGENOM" id="CLU_000604_1_22_9"/>
<dbReference type="EC" id="3.6.3.31" evidence="10"/>
<dbReference type="InterPro" id="IPR003439">
    <property type="entry name" value="ABC_transporter-like_ATP-bd"/>
</dbReference>
<sequence length="277" mass="30684">MDNIIRIENLVFEYIGEEENNLRAIDNVSIDIKKGEFVAILGQNGSGKSTIARNMNALLLPSGGKVYVKGLDITNRSKLWEIRQAAGMVFQDPTSQLVSTCVEDDVAFGPENLGIKPSEIRERVNEALKLVNMENHKKRAPQLLSGGQKQKVAIAGVIAMKPDCIIFDESTAMLDPQGKKDVMNIITKLNKEEGITVVLITHFMDEAVLADRLIIMDRGTVQLDGTPKDIFTQVDKVKEFGLEIPLAAELTQRLHKRGVNIPADIISIDEMVNFLCQ</sequence>
<evidence type="ECO:0000256" key="4">
    <source>
        <dbReference type="ARBA" id="ARBA00022475"/>
    </source>
</evidence>